<evidence type="ECO:0000313" key="2">
    <source>
        <dbReference type="Proteomes" id="UP001596501"/>
    </source>
</evidence>
<name>A0ABW2QLV6_9BURK</name>
<sequence length="281" mass="31601">MSSEETLPPDFDVFAHATTVHNVLLVDVQPTSEGKEQWLVFYEGKQHQLPSPSPWNEQFSRRDVGKFGYVELATNIVEAVQEGARYFRAYVDQSLQRVPELDSSQHTAGCEPALVPSQQCVVGWRCDTQPNGFRAPVGLIPGEHGFFVPDTTVEVTLRVPPEFVRECRRYQMTPSQLLRSFVGDLAGIQNFVRNPRADGYGSNGSDERDFAEQWVQRAHGHLAIDIDDLESRETDEEEKQWQADDFAALLDDFEHHGGKREDLIATVTALVEKQAAGSKEV</sequence>
<gene>
    <name evidence="1" type="ORF">ACFQPB_16185</name>
</gene>
<protein>
    <submittedName>
        <fullName evidence="1">Uncharacterized protein</fullName>
    </submittedName>
</protein>
<dbReference type="EMBL" id="JBHTCA010000014">
    <property type="protein sequence ID" value="MFC7410405.1"/>
    <property type="molecule type" value="Genomic_DNA"/>
</dbReference>
<comment type="caution">
    <text evidence="1">The sequence shown here is derived from an EMBL/GenBank/DDBJ whole genome shotgun (WGS) entry which is preliminary data.</text>
</comment>
<proteinExistence type="predicted"/>
<dbReference type="RefSeq" id="WP_382225422.1">
    <property type="nucleotide sequence ID" value="NZ_JBHTCA010000014.1"/>
</dbReference>
<keyword evidence="2" id="KW-1185">Reference proteome</keyword>
<accession>A0ABW2QLV6</accession>
<dbReference type="Proteomes" id="UP001596501">
    <property type="component" value="Unassembled WGS sequence"/>
</dbReference>
<evidence type="ECO:0000313" key="1">
    <source>
        <dbReference type="EMBL" id="MFC7410405.1"/>
    </source>
</evidence>
<organism evidence="1 2">
    <name type="scientific">Hydrogenophaga atypica</name>
    <dbReference type="NCBI Taxonomy" id="249409"/>
    <lineage>
        <taxon>Bacteria</taxon>
        <taxon>Pseudomonadati</taxon>
        <taxon>Pseudomonadota</taxon>
        <taxon>Betaproteobacteria</taxon>
        <taxon>Burkholderiales</taxon>
        <taxon>Comamonadaceae</taxon>
        <taxon>Hydrogenophaga</taxon>
    </lineage>
</organism>
<reference evidence="2" key="1">
    <citation type="journal article" date="2019" name="Int. J. Syst. Evol. Microbiol.">
        <title>The Global Catalogue of Microorganisms (GCM) 10K type strain sequencing project: providing services to taxonomists for standard genome sequencing and annotation.</title>
        <authorList>
            <consortium name="The Broad Institute Genomics Platform"/>
            <consortium name="The Broad Institute Genome Sequencing Center for Infectious Disease"/>
            <person name="Wu L."/>
            <person name="Ma J."/>
        </authorList>
    </citation>
    <scope>NUCLEOTIDE SEQUENCE [LARGE SCALE GENOMIC DNA]</scope>
    <source>
        <strain evidence="2">CGMCC 1.12371</strain>
    </source>
</reference>